<gene>
    <name evidence="3" type="ORF">GCM10010954_23280</name>
</gene>
<name>A0A917B5R7_HALAA</name>
<reference evidence="3" key="1">
    <citation type="journal article" date="2014" name="Int. J. Syst. Evol. Microbiol.">
        <title>Complete genome sequence of Corynebacterium casei LMG S-19264T (=DSM 44701T), isolated from a smear-ripened cheese.</title>
        <authorList>
            <consortium name="US DOE Joint Genome Institute (JGI-PGF)"/>
            <person name="Walter F."/>
            <person name="Albersmeier A."/>
            <person name="Kalinowski J."/>
            <person name="Ruckert C."/>
        </authorList>
    </citation>
    <scope>NUCLEOTIDE SEQUENCE</scope>
    <source>
        <strain evidence="3">CGMCC 1.12153</strain>
    </source>
</reference>
<dbReference type="Pfam" id="PF20316">
    <property type="entry name" value="DUF6612"/>
    <property type="match status" value="1"/>
</dbReference>
<keyword evidence="1" id="KW-1133">Transmembrane helix</keyword>
<protein>
    <recommendedName>
        <fullName evidence="5">Gram-positive cocci surface proteins LPxTG domain-containing protein</fullName>
    </recommendedName>
</protein>
<sequence>MIKKVVPLSLAALVVAWAPAQVLAEDSASDVLQKSNEAMAELESYSSETEMEQTMTIAGEPITINSHSQQDITLDPFAMHQVITTSSPEEGEVSLESYWTEDGFYQEDPEQGWIELPSEFTEGIDDLMNAAMAEDQVAQAEELAEDMSVEDQGDSYLLTYQGDGEALKDEFQKMFESGMGEEESSMMEDMMGEMTINDLSYEMTIDKETHYMTNLMMDMDMDMEMEGESTNTVQTIDMTLDNFNGVDEITVPQEVIDEAALLEDEMMEEGMSEEGGELPDTSTNSPMLILSGVLMVGIGGLLLFRRSPKTN</sequence>
<dbReference type="Proteomes" id="UP000660110">
    <property type="component" value="Unassembled WGS sequence"/>
</dbReference>
<evidence type="ECO:0008006" key="5">
    <source>
        <dbReference type="Google" id="ProtNLM"/>
    </source>
</evidence>
<dbReference type="AlphaFoldDB" id="A0A917B5R7"/>
<keyword evidence="1" id="KW-0472">Membrane</keyword>
<evidence type="ECO:0000313" key="4">
    <source>
        <dbReference type="Proteomes" id="UP000660110"/>
    </source>
</evidence>
<keyword evidence="2" id="KW-0732">Signal</keyword>
<comment type="caution">
    <text evidence="3">The sequence shown here is derived from an EMBL/GenBank/DDBJ whole genome shotgun (WGS) entry which is preliminary data.</text>
</comment>
<dbReference type="InterPro" id="IPR046720">
    <property type="entry name" value="DUF6612"/>
</dbReference>
<organism evidence="3 4">
    <name type="scientific">Halobacillus andaensis</name>
    <dbReference type="NCBI Taxonomy" id="1176239"/>
    <lineage>
        <taxon>Bacteria</taxon>
        <taxon>Bacillati</taxon>
        <taxon>Bacillota</taxon>
        <taxon>Bacilli</taxon>
        <taxon>Bacillales</taxon>
        <taxon>Bacillaceae</taxon>
        <taxon>Halobacillus</taxon>
    </lineage>
</organism>
<feature type="transmembrane region" description="Helical" evidence="1">
    <location>
        <begin position="287"/>
        <end position="304"/>
    </location>
</feature>
<dbReference type="Gene3D" id="2.50.20.20">
    <property type="match status" value="1"/>
</dbReference>
<dbReference type="NCBIfam" id="TIGR01167">
    <property type="entry name" value="LPXTG_anchor"/>
    <property type="match status" value="1"/>
</dbReference>
<evidence type="ECO:0000256" key="2">
    <source>
        <dbReference type="SAM" id="SignalP"/>
    </source>
</evidence>
<reference evidence="3" key="2">
    <citation type="submission" date="2020-09" db="EMBL/GenBank/DDBJ databases">
        <authorList>
            <person name="Sun Q."/>
            <person name="Zhou Y."/>
        </authorList>
    </citation>
    <scope>NUCLEOTIDE SEQUENCE</scope>
    <source>
        <strain evidence="3">CGMCC 1.12153</strain>
    </source>
</reference>
<feature type="signal peptide" evidence="2">
    <location>
        <begin position="1"/>
        <end position="24"/>
    </location>
</feature>
<evidence type="ECO:0000313" key="3">
    <source>
        <dbReference type="EMBL" id="GGF23770.1"/>
    </source>
</evidence>
<keyword evidence="1" id="KW-0812">Transmembrane</keyword>
<feature type="chain" id="PRO_5037712776" description="Gram-positive cocci surface proteins LPxTG domain-containing protein" evidence="2">
    <location>
        <begin position="25"/>
        <end position="311"/>
    </location>
</feature>
<dbReference type="EMBL" id="BMEL01000003">
    <property type="protein sequence ID" value="GGF23770.1"/>
    <property type="molecule type" value="Genomic_DNA"/>
</dbReference>
<keyword evidence="4" id="KW-1185">Reference proteome</keyword>
<accession>A0A917B5R7</accession>
<proteinExistence type="predicted"/>
<evidence type="ECO:0000256" key="1">
    <source>
        <dbReference type="SAM" id="Phobius"/>
    </source>
</evidence>
<dbReference type="RefSeq" id="WP_188377696.1">
    <property type="nucleotide sequence ID" value="NZ_BMEL01000003.1"/>
</dbReference>